<accession>A0ABV2SCI2</accession>
<dbReference type="CDD" id="cd14840">
    <property type="entry name" value="D-Ala-D-Ala_dipeptidase_Aad"/>
    <property type="match status" value="1"/>
</dbReference>
<dbReference type="InterPro" id="IPR009045">
    <property type="entry name" value="Zn_M74/Hedgehog-like"/>
</dbReference>
<dbReference type="HAMAP" id="MF_01924">
    <property type="entry name" value="A_A_dipeptidase"/>
    <property type="match status" value="1"/>
</dbReference>
<dbReference type="PIRSF" id="PIRSF026671">
    <property type="entry name" value="AA_dipeptidase"/>
    <property type="match status" value="1"/>
</dbReference>
<comment type="similarity">
    <text evidence="9 10">Belongs to the peptidase M15D family.</text>
</comment>
<keyword evidence="4 9" id="KW-0378">Hydrolase</keyword>
<evidence type="ECO:0000256" key="5">
    <source>
        <dbReference type="ARBA" id="ARBA00022833"/>
    </source>
</evidence>
<proteinExistence type="inferred from homology"/>
<dbReference type="GO" id="GO:0160237">
    <property type="term" value="F:D-Ala-D-Ala dipeptidase activity"/>
    <property type="evidence" value="ECO:0007669"/>
    <property type="project" value="UniProtKB-EC"/>
</dbReference>
<evidence type="ECO:0000313" key="12">
    <source>
        <dbReference type="Proteomes" id="UP001549366"/>
    </source>
</evidence>
<comment type="cofactor">
    <cofactor evidence="9">
        <name>Zn(2+)</name>
        <dbReference type="ChEBI" id="CHEBI:29105"/>
    </cofactor>
    <text evidence="9">Binds 1 zinc ion per subunit.</text>
</comment>
<evidence type="ECO:0000256" key="8">
    <source>
        <dbReference type="ARBA" id="ARBA00023316"/>
    </source>
</evidence>
<evidence type="ECO:0000256" key="1">
    <source>
        <dbReference type="ARBA" id="ARBA00001362"/>
    </source>
</evidence>
<evidence type="ECO:0000313" key="11">
    <source>
        <dbReference type="EMBL" id="MET4755472.1"/>
    </source>
</evidence>
<keyword evidence="3 9" id="KW-0479">Metal-binding</keyword>
<evidence type="ECO:0000256" key="4">
    <source>
        <dbReference type="ARBA" id="ARBA00022801"/>
    </source>
</evidence>
<dbReference type="PANTHER" id="PTHR43126">
    <property type="entry name" value="D-ALANYL-D-ALANINE DIPEPTIDASE"/>
    <property type="match status" value="1"/>
</dbReference>
<dbReference type="EC" id="3.4.13.22" evidence="9 10"/>
<dbReference type="PANTHER" id="PTHR43126:SF1">
    <property type="entry name" value="D-ALANYL-D-ALANINE DIPEPTIDASE"/>
    <property type="match status" value="1"/>
</dbReference>
<dbReference type="Pfam" id="PF01427">
    <property type="entry name" value="Peptidase_M15"/>
    <property type="match status" value="1"/>
</dbReference>
<keyword evidence="6 9" id="KW-0224">Dipeptidase</keyword>
<keyword evidence="5 9" id="KW-0862">Zinc</keyword>
<feature type="site" description="Transition state stabilizer" evidence="9">
    <location>
        <position position="70"/>
    </location>
</feature>
<evidence type="ECO:0000256" key="7">
    <source>
        <dbReference type="ARBA" id="ARBA00023049"/>
    </source>
</evidence>
<feature type="binding site" evidence="9">
    <location>
        <position position="105"/>
    </location>
    <ligand>
        <name>Zn(2+)</name>
        <dbReference type="ChEBI" id="CHEBI:29105"/>
        <note>catalytic</note>
    </ligand>
</feature>
<evidence type="ECO:0000256" key="3">
    <source>
        <dbReference type="ARBA" id="ARBA00022723"/>
    </source>
</evidence>
<evidence type="ECO:0000256" key="9">
    <source>
        <dbReference type="HAMAP-Rule" id="MF_01924"/>
    </source>
</evidence>
<evidence type="ECO:0000256" key="2">
    <source>
        <dbReference type="ARBA" id="ARBA00022670"/>
    </source>
</evidence>
<keyword evidence="7 9" id="KW-0482">Metalloprotease</keyword>
<feature type="binding site" evidence="9">
    <location>
        <position position="165"/>
    </location>
    <ligand>
        <name>Zn(2+)</name>
        <dbReference type="ChEBI" id="CHEBI:29105"/>
        <note>catalytic</note>
    </ligand>
</feature>
<evidence type="ECO:0000256" key="10">
    <source>
        <dbReference type="PIRNR" id="PIRNR026671"/>
    </source>
</evidence>
<keyword evidence="12" id="KW-1185">Reference proteome</keyword>
<dbReference type="RefSeq" id="WP_354009890.1">
    <property type="nucleotide sequence ID" value="NZ_JBEWTA010000001.1"/>
</dbReference>
<comment type="catalytic activity">
    <reaction evidence="1 9 10">
        <text>D-alanyl-D-alanine + H2O = 2 D-alanine</text>
        <dbReference type="Rhea" id="RHEA:20661"/>
        <dbReference type="ChEBI" id="CHEBI:15377"/>
        <dbReference type="ChEBI" id="CHEBI:57416"/>
        <dbReference type="ChEBI" id="CHEBI:57822"/>
        <dbReference type="EC" id="3.4.13.22"/>
    </reaction>
</comment>
<organism evidence="11 12">
    <name type="scientific">Endozoicomonas lisbonensis</name>
    <dbReference type="NCBI Taxonomy" id="3120522"/>
    <lineage>
        <taxon>Bacteria</taxon>
        <taxon>Pseudomonadati</taxon>
        <taxon>Pseudomonadota</taxon>
        <taxon>Gammaproteobacteria</taxon>
        <taxon>Oceanospirillales</taxon>
        <taxon>Endozoicomonadaceae</taxon>
        <taxon>Endozoicomonas</taxon>
    </lineage>
</organism>
<comment type="caution">
    <text evidence="11">The sequence shown here is derived from an EMBL/GenBank/DDBJ whole genome shotgun (WGS) entry which is preliminary data.</text>
</comment>
<sequence length="187" mass="21054">MKTQQLVAITPETHDVTLSIAYASRDNFTGKAIYKKPLCYLHQDAVAGLEKAIDILSPLGLKLKIWDAFRPQEAQQLLFDHTPDPMYVSHPQTGTCPHCRGIAIDLTLTDSFGQELEMGTDFDDFRPLAHHGNDQVSEKAQHNRLLLAGVMSIAGFNPIQSEWWHYQLPDANNYPLYTEAELQTGMM</sequence>
<dbReference type="EMBL" id="JBEWTB010000002">
    <property type="protein sequence ID" value="MET4755472.1"/>
    <property type="molecule type" value="Genomic_DNA"/>
</dbReference>
<dbReference type="NCBIfam" id="NF007557">
    <property type="entry name" value="PRK10178.1"/>
    <property type="match status" value="1"/>
</dbReference>
<feature type="active site" description="Proton donor/acceptor" evidence="9">
    <location>
        <position position="162"/>
    </location>
</feature>
<dbReference type="SUPFAM" id="SSF55166">
    <property type="entry name" value="Hedgehog/DD-peptidase"/>
    <property type="match status" value="1"/>
</dbReference>
<evidence type="ECO:0000256" key="6">
    <source>
        <dbReference type="ARBA" id="ARBA00022997"/>
    </source>
</evidence>
<reference evidence="11 12" key="1">
    <citation type="submission" date="2024-06" db="EMBL/GenBank/DDBJ databases">
        <title>Genomic Encyclopedia of Type Strains, Phase V (KMG-V): Genome sequencing to study the core and pangenomes of soil and plant-associated prokaryotes.</title>
        <authorList>
            <person name="Whitman W."/>
        </authorList>
    </citation>
    <scope>NUCLEOTIDE SEQUENCE [LARGE SCALE GENOMIC DNA]</scope>
    <source>
        <strain evidence="11 12">NE40</strain>
    </source>
</reference>
<protein>
    <recommendedName>
        <fullName evidence="9 10">D-alanyl-D-alanine dipeptidase</fullName>
        <shortName evidence="9 10">D-Ala-D-Ala dipeptidase</shortName>
        <ecNumber evidence="9 10">3.4.13.22</ecNumber>
    </recommendedName>
</protein>
<comment type="function">
    <text evidence="9 10">Catalyzes hydrolysis of the D-alanyl-D-alanine dipeptide.</text>
</comment>
<keyword evidence="2 9" id="KW-0645">Protease</keyword>
<keyword evidence="8 10" id="KW-0961">Cell wall biogenesis/degradation</keyword>
<name>A0ABV2SCI2_9GAMM</name>
<gene>
    <name evidence="9" type="primary">ddpX</name>
    <name evidence="11" type="ORF">V5J35_000664</name>
</gene>
<dbReference type="Gene3D" id="3.30.1380.10">
    <property type="match status" value="1"/>
</dbReference>
<dbReference type="InterPro" id="IPR000755">
    <property type="entry name" value="A_A_dipeptidase"/>
</dbReference>
<feature type="binding site" evidence="9">
    <location>
        <position position="98"/>
    </location>
    <ligand>
        <name>Zn(2+)</name>
        <dbReference type="ChEBI" id="CHEBI:29105"/>
        <note>catalytic</note>
    </ligand>
</feature>
<dbReference type="Proteomes" id="UP001549366">
    <property type="component" value="Unassembled WGS sequence"/>
</dbReference>